<comment type="subcellular location">
    <subcellularLocation>
        <location evidence="1">Cell membrane</location>
        <topology evidence="1">Lipid-anchor</topology>
        <topology evidence="1">GPI-anchor</topology>
    </subcellularLocation>
</comment>
<evidence type="ECO:0000256" key="6">
    <source>
        <dbReference type="ARBA" id="ARBA00023157"/>
    </source>
</evidence>
<feature type="compositionally biased region" description="Low complexity" evidence="9">
    <location>
        <begin position="148"/>
        <end position="159"/>
    </location>
</feature>
<comment type="similarity">
    <text evidence="2">Belongs to the plant LTP family.</text>
</comment>
<evidence type="ECO:0000256" key="3">
    <source>
        <dbReference type="ARBA" id="ARBA00022475"/>
    </source>
</evidence>
<dbReference type="GO" id="GO:0098552">
    <property type="term" value="C:side of membrane"/>
    <property type="evidence" value="ECO:0007669"/>
    <property type="project" value="UniProtKB-KW"/>
</dbReference>
<dbReference type="PANTHER" id="PTHR33044">
    <property type="entry name" value="BIFUNCTIONAL INHIBITOR/LIPID-TRANSFER PROTEIN/SEED STORAGE 2S ALBUMIN SUPERFAMILY PROTEIN-RELATED"/>
    <property type="match status" value="1"/>
</dbReference>
<keyword evidence="6" id="KW-1015">Disulfide bond</keyword>
<dbReference type="SMART" id="SM00499">
    <property type="entry name" value="AAI"/>
    <property type="match status" value="1"/>
</dbReference>
<sequence length="192" mass="20164">MGSKSSMDVALLTCSVVLVVFGNLASSDLAKDREECANQLVGLAPCLPYVGGEAKTPTIDCCSGLKQVVEKSMKCLCVLIKDRNDPDLGITFNATLALHLPSSCHTPANISHCLDLLHLAPNSPEAKVFQGFDKAAQSTPAAPTGKGPSPSSNITTPTSDAKSHGGVSLFTKRWLVAEVLCVILPSLFIFLP</sequence>
<dbReference type="Proteomes" id="UP000634136">
    <property type="component" value="Unassembled WGS sequence"/>
</dbReference>
<dbReference type="EMBL" id="JAAIUW010000003">
    <property type="protein sequence ID" value="KAF7836989.1"/>
    <property type="molecule type" value="Genomic_DNA"/>
</dbReference>
<evidence type="ECO:0000256" key="9">
    <source>
        <dbReference type="SAM" id="MobiDB-lite"/>
    </source>
</evidence>
<dbReference type="Pfam" id="PF14368">
    <property type="entry name" value="LTP_2"/>
    <property type="match status" value="1"/>
</dbReference>
<comment type="caution">
    <text evidence="12">The sequence shown here is derived from an EMBL/GenBank/DDBJ whole genome shotgun (WGS) entry which is preliminary data.</text>
</comment>
<dbReference type="CDD" id="cd00010">
    <property type="entry name" value="AAI_LTSS"/>
    <property type="match status" value="1"/>
</dbReference>
<keyword evidence="7" id="KW-0325">Glycoprotein</keyword>
<evidence type="ECO:0000313" key="13">
    <source>
        <dbReference type="Proteomes" id="UP000634136"/>
    </source>
</evidence>
<dbReference type="GO" id="GO:0005886">
    <property type="term" value="C:plasma membrane"/>
    <property type="evidence" value="ECO:0007669"/>
    <property type="project" value="UniProtKB-SubCell"/>
</dbReference>
<keyword evidence="13" id="KW-1185">Reference proteome</keyword>
<protein>
    <submittedName>
        <fullName evidence="12">Protein YLS3-like</fullName>
    </submittedName>
</protein>
<feature type="region of interest" description="Disordered" evidence="9">
    <location>
        <begin position="137"/>
        <end position="165"/>
    </location>
</feature>
<accession>A0A834X313</accession>
<evidence type="ECO:0000256" key="4">
    <source>
        <dbReference type="ARBA" id="ARBA00022622"/>
    </source>
</evidence>
<dbReference type="InterPro" id="IPR016140">
    <property type="entry name" value="Bifunc_inhib/LTP/seed_store"/>
</dbReference>
<evidence type="ECO:0000256" key="8">
    <source>
        <dbReference type="ARBA" id="ARBA00023288"/>
    </source>
</evidence>
<keyword evidence="8" id="KW-0449">Lipoprotein</keyword>
<evidence type="ECO:0000256" key="5">
    <source>
        <dbReference type="ARBA" id="ARBA00022729"/>
    </source>
</evidence>
<dbReference type="Gene3D" id="1.10.110.10">
    <property type="entry name" value="Plant lipid-transfer and hydrophobic proteins"/>
    <property type="match status" value="1"/>
</dbReference>
<dbReference type="AlphaFoldDB" id="A0A834X313"/>
<gene>
    <name evidence="12" type="ORF">G2W53_005471</name>
</gene>
<keyword evidence="4" id="KW-0336">GPI-anchor</keyword>
<feature type="signal peptide" evidence="10">
    <location>
        <begin position="1"/>
        <end position="22"/>
    </location>
</feature>
<evidence type="ECO:0000256" key="2">
    <source>
        <dbReference type="ARBA" id="ARBA00009748"/>
    </source>
</evidence>
<keyword evidence="4" id="KW-0472">Membrane</keyword>
<evidence type="ECO:0000313" key="12">
    <source>
        <dbReference type="EMBL" id="KAF7836989.1"/>
    </source>
</evidence>
<feature type="chain" id="PRO_5032660877" evidence="10">
    <location>
        <begin position="23"/>
        <end position="192"/>
    </location>
</feature>
<evidence type="ECO:0000256" key="10">
    <source>
        <dbReference type="SAM" id="SignalP"/>
    </source>
</evidence>
<feature type="domain" description="Bifunctional inhibitor/plant lipid transfer protein/seed storage helical" evidence="11">
    <location>
        <begin position="36"/>
        <end position="113"/>
    </location>
</feature>
<dbReference type="InterPro" id="IPR043325">
    <property type="entry name" value="LTSS"/>
</dbReference>
<dbReference type="OrthoDB" id="1938537at2759"/>
<dbReference type="InterPro" id="IPR036312">
    <property type="entry name" value="Bifun_inhib/LTP/seed_sf"/>
</dbReference>
<dbReference type="SUPFAM" id="SSF47699">
    <property type="entry name" value="Bifunctional inhibitor/lipid-transfer protein/seed storage 2S albumin"/>
    <property type="match status" value="1"/>
</dbReference>
<evidence type="ECO:0000256" key="1">
    <source>
        <dbReference type="ARBA" id="ARBA00004609"/>
    </source>
</evidence>
<keyword evidence="3" id="KW-1003">Cell membrane</keyword>
<organism evidence="12 13">
    <name type="scientific">Senna tora</name>
    <dbReference type="NCBI Taxonomy" id="362788"/>
    <lineage>
        <taxon>Eukaryota</taxon>
        <taxon>Viridiplantae</taxon>
        <taxon>Streptophyta</taxon>
        <taxon>Embryophyta</taxon>
        <taxon>Tracheophyta</taxon>
        <taxon>Spermatophyta</taxon>
        <taxon>Magnoliopsida</taxon>
        <taxon>eudicotyledons</taxon>
        <taxon>Gunneridae</taxon>
        <taxon>Pentapetalae</taxon>
        <taxon>rosids</taxon>
        <taxon>fabids</taxon>
        <taxon>Fabales</taxon>
        <taxon>Fabaceae</taxon>
        <taxon>Caesalpinioideae</taxon>
        <taxon>Cassia clade</taxon>
        <taxon>Senna</taxon>
    </lineage>
</organism>
<name>A0A834X313_9FABA</name>
<proteinExistence type="inferred from homology"/>
<dbReference type="FunFam" id="1.10.110.10:FF:000001">
    <property type="entry name" value="Bifunctional inhibitor/lipid-transfer protein/seed storage 2S albumin superfamily protein"/>
    <property type="match status" value="1"/>
</dbReference>
<reference evidence="12" key="1">
    <citation type="submission" date="2020-09" db="EMBL/GenBank/DDBJ databases">
        <title>Genome-Enabled Discovery of Anthraquinone Biosynthesis in Senna tora.</title>
        <authorList>
            <person name="Kang S.-H."/>
            <person name="Pandey R.P."/>
            <person name="Lee C.-M."/>
            <person name="Sim J.-S."/>
            <person name="Jeong J.-T."/>
            <person name="Choi B.-S."/>
            <person name="Jung M."/>
            <person name="Ginzburg D."/>
            <person name="Zhao K."/>
            <person name="Won S.Y."/>
            <person name="Oh T.-J."/>
            <person name="Yu Y."/>
            <person name="Kim N.-H."/>
            <person name="Lee O.R."/>
            <person name="Lee T.-H."/>
            <person name="Bashyal P."/>
            <person name="Kim T.-S."/>
            <person name="Lee W.-H."/>
            <person name="Kawkins C."/>
            <person name="Kim C.-K."/>
            <person name="Kim J.S."/>
            <person name="Ahn B.O."/>
            <person name="Rhee S.Y."/>
            <person name="Sohng J.K."/>
        </authorList>
    </citation>
    <scope>NUCLEOTIDE SEQUENCE</scope>
    <source>
        <tissue evidence="12">Leaf</tissue>
    </source>
</reference>
<keyword evidence="5 10" id="KW-0732">Signal</keyword>
<evidence type="ECO:0000256" key="7">
    <source>
        <dbReference type="ARBA" id="ARBA00023180"/>
    </source>
</evidence>
<evidence type="ECO:0000259" key="11">
    <source>
        <dbReference type="SMART" id="SM00499"/>
    </source>
</evidence>